<comment type="subcellular location">
    <subcellularLocation>
        <location evidence="1">Membrane</location>
        <topology evidence="1">Multi-pass membrane protein</topology>
    </subcellularLocation>
</comment>
<feature type="transmembrane region" description="Helical" evidence="6">
    <location>
        <begin position="435"/>
        <end position="461"/>
    </location>
</feature>
<keyword evidence="2" id="KW-0813">Transport</keyword>
<evidence type="ECO:0000256" key="4">
    <source>
        <dbReference type="ARBA" id="ARBA00022989"/>
    </source>
</evidence>
<name>A0A4U0U1W3_9PEZI</name>
<feature type="transmembrane region" description="Helical" evidence="6">
    <location>
        <begin position="196"/>
        <end position="219"/>
    </location>
</feature>
<dbReference type="SUPFAM" id="SSF103473">
    <property type="entry name" value="MFS general substrate transporter"/>
    <property type="match status" value="1"/>
</dbReference>
<sequence>MAISHAEHAATPGSHEHATADIELHHDLVAPEALGGRQSELPRNYYRSPAFIGTLVATCLAQISGYLGWVLPANTLSLINLALGPSSNVGEFLYVPPLPRLMLPGLVDVIWLAVSWQAGFAVGFLWVGRLSDIFGRRWFFIGSSVLALIGNIIGASAQSIDMLLATNTLNGIAAAGQLSFNVVIGELVPKQQRGTYNAIVLSTSIPFAVFGPPIARAFYENVPSLTFRMSYILGVAINVIAIVLYFFFYHPPTYELLHVNGKSKWKQLKSFDWIGSILFTAGLTIFLIGLNWGGSVYPWSDAHVLGAFFAGIAGLVAFCVWEAYCGLDYPIMPMRLFRNFKSDAIVACASIGAMVYYSGTVIWPTMAGTLFTTSIAEVGWLSCAVGGGLLFGQILAGIGIRSLPKMKWQMTTAGVIMVAFVASLASSTADTRVRTVVFLLIGAAGAGYVENLTLSAITLVWEPEDIGLVAGMMGCIRTAAGALATSMYSSILASELKKYLPQFVGPAATAAGLPVASLPALLAGVGAGSFDAVPGINADVLAAIGRPIKDAYAMSFRTVFLCTLPFGAILLLAAIFYCPNMEDYLTDEVARKLQGVATEPKMEGKGDEESQNA</sequence>
<dbReference type="EMBL" id="NAJP01000114">
    <property type="protein sequence ID" value="TKA28807.1"/>
    <property type="molecule type" value="Genomic_DNA"/>
</dbReference>
<dbReference type="InterPro" id="IPR010573">
    <property type="entry name" value="MFS_Str1/Tri12-like"/>
</dbReference>
<dbReference type="AlphaFoldDB" id="A0A4U0U1W3"/>
<accession>A0A4U0U1W3</accession>
<evidence type="ECO:0000313" key="8">
    <source>
        <dbReference type="EMBL" id="TKA28807.1"/>
    </source>
</evidence>
<keyword evidence="3 6" id="KW-0812">Transmembrane</keyword>
<feature type="transmembrane region" description="Helical" evidence="6">
    <location>
        <begin position="138"/>
        <end position="157"/>
    </location>
</feature>
<dbReference type="PROSITE" id="PS00216">
    <property type="entry name" value="SUGAR_TRANSPORT_1"/>
    <property type="match status" value="1"/>
</dbReference>
<feature type="transmembrane region" description="Helical" evidence="6">
    <location>
        <begin position="468"/>
        <end position="491"/>
    </location>
</feature>
<feature type="transmembrane region" description="Helical" evidence="6">
    <location>
        <begin position="270"/>
        <end position="292"/>
    </location>
</feature>
<evidence type="ECO:0000256" key="2">
    <source>
        <dbReference type="ARBA" id="ARBA00022448"/>
    </source>
</evidence>
<dbReference type="GO" id="GO:0005886">
    <property type="term" value="C:plasma membrane"/>
    <property type="evidence" value="ECO:0007669"/>
    <property type="project" value="TreeGrafter"/>
</dbReference>
<dbReference type="OrthoDB" id="4161376at2759"/>
<gene>
    <name evidence="8" type="ORF">B0A54_15996</name>
</gene>
<feature type="transmembrane region" description="Helical" evidence="6">
    <location>
        <begin position="554"/>
        <end position="577"/>
    </location>
</feature>
<feature type="transmembrane region" description="Helical" evidence="6">
    <location>
        <begin position="511"/>
        <end position="533"/>
    </location>
</feature>
<dbReference type="Gene3D" id="1.20.1250.20">
    <property type="entry name" value="MFS general substrate transporter like domains"/>
    <property type="match status" value="1"/>
</dbReference>
<dbReference type="Proteomes" id="UP000310066">
    <property type="component" value="Unassembled WGS sequence"/>
</dbReference>
<feature type="transmembrane region" description="Helical" evidence="6">
    <location>
        <begin position="50"/>
        <end position="71"/>
    </location>
</feature>
<reference evidence="8 9" key="1">
    <citation type="submission" date="2017-03" db="EMBL/GenBank/DDBJ databases">
        <title>Genomes of endolithic fungi from Antarctica.</title>
        <authorList>
            <person name="Coleine C."/>
            <person name="Masonjones S."/>
            <person name="Stajich J.E."/>
        </authorList>
    </citation>
    <scope>NUCLEOTIDE SEQUENCE [LARGE SCALE GENOMIC DNA]</scope>
    <source>
        <strain evidence="8 9">CCFEE 5311</strain>
    </source>
</reference>
<protein>
    <recommendedName>
        <fullName evidence="7">Major facilitator superfamily (MFS) profile domain-containing protein</fullName>
    </recommendedName>
</protein>
<dbReference type="Pfam" id="PF06609">
    <property type="entry name" value="TRI12"/>
    <property type="match status" value="1"/>
</dbReference>
<dbReference type="InterPro" id="IPR036259">
    <property type="entry name" value="MFS_trans_sf"/>
</dbReference>
<feature type="transmembrane region" description="Helical" evidence="6">
    <location>
        <begin position="344"/>
        <end position="366"/>
    </location>
</feature>
<evidence type="ECO:0000256" key="5">
    <source>
        <dbReference type="ARBA" id="ARBA00023136"/>
    </source>
</evidence>
<dbReference type="InterPro" id="IPR053791">
    <property type="entry name" value="MFS_Tri12-like"/>
</dbReference>
<dbReference type="PANTHER" id="PTHR23501">
    <property type="entry name" value="MAJOR FACILITATOR SUPERFAMILY"/>
    <property type="match status" value="1"/>
</dbReference>
<feature type="transmembrane region" description="Helical" evidence="6">
    <location>
        <begin position="410"/>
        <end position="429"/>
    </location>
</feature>
<dbReference type="CDD" id="cd06179">
    <property type="entry name" value="MFS_TRI12_like"/>
    <property type="match status" value="1"/>
</dbReference>
<evidence type="ECO:0000313" key="9">
    <source>
        <dbReference type="Proteomes" id="UP000310066"/>
    </source>
</evidence>
<dbReference type="InterPro" id="IPR005829">
    <property type="entry name" value="Sugar_transporter_CS"/>
</dbReference>
<dbReference type="InterPro" id="IPR020846">
    <property type="entry name" value="MFS_dom"/>
</dbReference>
<feature type="transmembrane region" description="Helical" evidence="6">
    <location>
        <begin position="304"/>
        <end position="324"/>
    </location>
</feature>
<feature type="transmembrane region" description="Helical" evidence="6">
    <location>
        <begin position="231"/>
        <end position="249"/>
    </location>
</feature>
<feature type="transmembrane region" description="Helical" evidence="6">
    <location>
        <begin position="101"/>
        <end position="126"/>
    </location>
</feature>
<feature type="transmembrane region" description="Helical" evidence="6">
    <location>
        <begin position="378"/>
        <end position="398"/>
    </location>
</feature>
<evidence type="ECO:0000256" key="1">
    <source>
        <dbReference type="ARBA" id="ARBA00004141"/>
    </source>
</evidence>
<evidence type="ECO:0000256" key="6">
    <source>
        <dbReference type="SAM" id="Phobius"/>
    </source>
</evidence>
<proteinExistence type="predicted"/>
<dbReference type="PROSITE" id="PS50850">
    <property type="entry name" value="MFS"/>
    <property type="match status" value="1"/>
</dbReference>
<keyword evidence="5 6" id="KW-0472">Membrane</keyword>
<dbReference type="PANTHER" id="PTHR23501:SF109">
    <property type="entry name" value="MAJOR FACILITATOR SUPERFAMILY (MFS) PROFILE DOMAIN-CONTAINING PROTEIN-RELATED"/>
    <property type="match status" value="1"/>
</dbReference>
<organism evidence="8 9">
    <name type="scientific">Friedmanniomyces endolithicus</name>
    <dbReference type="NCBI Taxonomy" id="329885"/>
    <lineage>
        <taxon>Eukaryota</taxon>
        <taxon>Fungi</taxon>
        <taxon>Dikarya</taxon>
        <taxon>Ascomycota</taxon>
        <taxon>Pezizomycotina</taxon>
        <taxon>Dothideomycetes</taxon>
        <taxon>Dothideomycetidae</taxon>
        <taxon>Mycosphaerellales</taxon>
        <taxon>Teratosphaeriaceae</taxon>
        <taxon>Friedmanniomyces</taxon>
    </lineage>
</organism>
<keyword evidence="4 6" id="KW-1133">Transmembrane helix</keyword>
<feature type="domain" description="Major facilitator superfamily (MFS) profile" evidence="7">
    <location>
        <begin position="61"/>
        <end position="582"/>
    </location>
</feature>
<evidence type="ECO:0000256" key="3">
    <source>
        <dbReference type="ARBA" id="ARBA00022692"/>
    </source>
</evidence>
<comment type="caution">
    <text evidence="8">The sequence shown here is derived from an EMBL/GenBank/DDBJ whole genome shotgun (WGS) entry which is preliminary data.</text>
</comment>
<evidence type="ECO:0000259" key="7">
    <source>
        <dbReference type="PROSITE" id="PS50850"/>
    </source>
</evidence>
<dbReference type="GO" id="GO:0022857">
    <property type="term" value="F:transmembrane transporter activity"/>
    <property type="evidence" value="ECO:0007669"/>
    <property type="project" value="InterPro"/>
</dbReference>